<dbReference type="GO" id="GO:0046872">
    <property type="term" value="F:metal ion binding"/>
    <property type="evidence" value="ECO:0007669"/>
    <property type="project" value="UniProtKB-KW"/>
</dbReference>
<reference evidence="22 23" key="1">
    <citation type="submission" date="2020-03" db="EMBL/GenBank/DDBJ databases">
        <title>Complete genome sequence of Monaibacterium sp. ALG8 with diverse plasmids.</title>
        <authorList>
            <person name="Sun C."/>
        </authorList>
    </citation>
    <scope>NUCLEOTIDE SEQUENCE [LARGE SCALE GENOMIC DNA]</scope>
    <source>
        <strain evidence="22 23">ALG8</strain>
    </source>
</reference>
<dbReference type="NCBIfam" id="TIGR01357">
    <property type="entry name" value="aroB"/>
    <property type="match status" value="1"/>
</dbReference>
<comment type="pathway">
    <text evidence="6 19">Metabolic intermediate biosynthesis; chorismate biosynthesis; chorismate from D-erythrose 4-phosphate and phosphoenolpyruvate: step 2/7.</text>
</comment>
<evidence type="ECO:0000256" key="14">
    <source>
        <dbReference type="ARBA" id="ARBA00022833"/>
    </source>
</evidence>
<evidence type="ECO:0000313" key="23">
    <source>
        <dbReference type="Proteomes" id="UP000500791"/>
    </source>
</evidence>
<evidence type="ECO:0000256" key="5">
    <source>
        <dbReference type="ARBA" id="ARBA00004496"/>
    </source>
</evidence>
<accession>A0A6G7VMV7</accession>
<dbReference type="InterPro" id="IPR030963">
    <property type="entry name" value="DHQ_synth_fam"/>
</dbReference>
<comment type="caution">
    <text evidence="19">Lacks conserved residue(s) required for the propagation of feature annotation.</text>
</comment>
<protein>
    <recommendedName>
        <fullName evidence="9 19">3-dehydroquinate synthase</fullName>
        <shortName evidence="19">DHQS</shortName>
        <ecNumber evidence="8 19">4.2.3.4</ecNumber>
    </recommendedName>
</protein>
<evidence type="ECO:0000256" key="1">
    <source>
        <dbReference type="ARBA" id="ARBA00001393"/>
    </source>
</evidence>
<evidence type="ECO:0000259" key="21">
    <source>
        <dbReference type="Pfam" id="PF24621"/>
    </source>
</evidence>
<dbReference type="EC" id="4.2.3.4" evidence="8 19"/>
<feature type="domain" description="3-dehydroquinate synthase C-terminal" evidence="21">
    <location>
        <begin position="190"/>
        <end position="339"/>
    </location>
</feature>
<comment type="function">
    <text evidence="4 19">Catalyzes the conversion of 3-deoxy-D-arabino-heptulosonate 7-phosphate (DAHP) to dehydroquinate (DHQ).</text>
</comment>
<dbReference type="KEGG" id="mon:G8E03_10750"/>
<comment type="catalytic activity">
    <reaction evidence="1 19">
        <text>7-phospho-2-dehydro-3-deoxy-D-arabino-heptonate = 3-dehydroquinate + phosphate</text>
        <dbReference type="Rhea" id="RHEA:21968"/>
        <dbReference type="ChEBI" id="CHEBI:32364"/>
        <dbReference type="ChEBI" id="CHEBI:43474"/>
        <dbReference type="ChEBI" id="CHEBI:58394"/>
        <dbReference type="EC" id="4.2.3.4"/>
    </reaction>
</comment>
<comment type="similarity">
    <text evidence="7 19">Belongs to the sugar phosphate cyclases superfamily. Dehydroquinate synthase family.</text>
</comment>
<keyword evidence="14 19" id="KW-0862">Zinc</keyword>
<dbReference type="Gene3D" id="1.20.1090.10">
    <property type="entry name" value="Dehydroquinate synthase-like - alpha domain"/>
    <property type="match status" value="1"/>
</dbReference>
<dbReference type="Pfam" id="PF01761">
    <property type="entry name" value="DHQ_synthase"/>
    <property type="match status" value="1"/>
</dbReference>
<dbReference type="GO" id="GO:0009423">
    <property type="term" value="P:chorismate biosynthetic process"/>
    <property type="evidence" value="ECO:0007669"/>
    <property type="project" value="UniProtKB-UniRule"/>
</dbReference>
<feature type="binding site" evidence="19">
    <location>
        <begin position="138"/>
        <end position="139"/>
    </location>
    <ligand>
        <name>NAD(+)</name>
        <dbReference type="ChEBI" id="CHEBI:57540"/>
    </ligand>
</feature>
<dbReference type="HAMAP" id="MF_00110">
    <property type="entry name" value="DHQ_synthase"/>
    <property type="match status" value="1"/>
</dbReference>
<dbReference type="FunFam" id="3.40.50.1970:FF:000007">
    <property type="entry name" value="Pentafunctional AROM polypeptide"/>
    <property type="match status" value="1"/>
</dbReference>
<evidence type="ECO:0000256" key="6">
    <source>
        <dbReference type="ARBA" id="ARBA00004661"/>
    </source>
</evidence>
<dbReference type="GO" id="GO:0009073">
    <property type="term" value="P:aromatic amino acid family biosynthetic process"/>
    <property type="evidence" value="ECO:0007669"/>
    <property type="project" value="UniProtKB-KW"/>
</dbReference>
<dbReference type="AlphaFoldDB" id="A0A6G7VMV7"/>
<dbReference type="GO" id="GO:0008652">
    <property type="term" value="P:amino acid biosynthetic process"/>
    <property type="evidence" value="ECO:0007669"/>
    <property type="project" value="UniProtKB-KW"/>
</dbReference>
<evidence type="ECO:0000256" key="16">
    <source>
        <dbReference type="ARBA" id="ARBA00023141"/>
    </source>
</evidence>
<sequence>MNNVINSSTEVVNVGLGARSYDIVIGPGLLADAAQRIGALLPRPRISIVTEERVAALHLDALQAALTGAEIESEALILPPGETTKNWANLERTVEWLLERKVERDDLVLAFGGGVIGDLAGFAASILRRGVGFVQVPTSLLAQVDSAVGGKTGINSVRGKNLIGAFHQPRLVIADMDLLGTLPPRDFLAGYGEVVKYGLLGDAGFFDWLERNAPAMARGDVTARAYAVRRSCEMKAGIVARDEEERGERALLNLGHTFGHALEAATGYSDRLLHGEGVAIGCALAFQLSARLGLCAQEDPSRVAAHLRTMGMKTTLSDIPGDLPDADGLIDLMAQDKKVRDGQVTFILARAIGEAFVANGVDMAVVRSLLVEELAARAV</sequence>
<evidence type="ECO:0000256" key="8">
    <source>
        <dbReference type="ARBA" id="ARBA00013031"/>
    </source>
</evidence>
<feature type="binding site" evidence="19">
    <location>
        <position position="151"/>
    </location>
    <ligand>
        <name>NAD(+)</name>
        <dbReference type="ChEBI" id="CHEBI:57540"/>
    </ligand>
</feature>
<feature type="binding site" evidence="19">
    <location>
        <position position="256"/>
    </location>
    <ligand>
        <name>Zn(2+)</name>
        <dbReference type="ChEBI" id="CHEBI:29105"/>
    </ligand>
</feature>
<evidence type="ECO:0000313" key="22">
    <source>
        <dbReference type="EMBL" id="QIK41206.1"/>
    </source>
</evidence>
<evidence type="ECO:0000256" key="10">
    <source>
        <dbReference type="ARBA" id="ARBA00022490"/>
    </source>
</evidence>
<comment type="cofactor">
    <cofactor evidence="19">
        <name>Co(2+)</name>
        <dbReference type="ChEBI" id="CHEBI:48828"/>
    </cofactor>
    <cofactor evidence="19">
        <name>Zn(2+)</name>
        <dbReference type="ChEBI" id="CHEBI:29105"/>
    </cofactor>
    <text evidence="19">Binds 1 divalent metal cation per subunit. Can use either Co(2+) or Zn(2+).</text>
</comment>
<gene>
    <name evidence="19" type="primary">aroB</name>
    <name evidence="22" type="ORF">G8E03_10750</name>
</gene>
<comment type="cofactor">
    <cofactor evidence="3">
        <name>Zn(2+)</name>
        <dbReference type="ChEBI" id="CHEBI:29105"/>
    </cofactor>
</comment>
<keyword evidence="11 19" id="KW-0028">Amino-acid biosynthesis</keyword>
<dbReference type="PANTHER" id="PTHR43622:SF7">
    <property type="entry name" value="3-DEHYDROQUINATE SYNTHASE, CHLOROPLASTIC"/>
    <property type="match status" value="1"/>
</dbReference>
<evidence type="ECO:0000256" key="18">
    <source>
        <dbReference type="ARBA" id="ARBA00023285"/>
    </source>
</evidence>
<dbReference type="Pfam" id="PF24621">
    <property type="entry name" value="DHQS_C"/>
    <property type="match status" value="1"/>
</dbReference>
<organism evidence="22 23">
    <name type="scientific">Pontivivens nitratireducens</name>
    <dbReference type="NCBI Taxonomy" id="2758038"/>
    <lineage>
        <taxon>Bacteria</taxon>
        <taxon>Pseudomonadati</taxon>
        <taxon>Pseudomonadota</taxon>
        <taxon>Alphaproteobacteria</taxon>
        <taxon>Rhodobacterales</taxon>
        <taxon>Paracoccaceae</taxon>
        <taxon>Pontivivens</taxon>
    </lineage>
</organism>
<keyword evidence="23" id="KW-1185">Reference proteome</keyword>
<evidence type="ECO:0000256" key="9">
    <source>
        <dbReference type="ARBA" id="ARBA00017684"/>
    </source>
</evidence>
<comment type="subcellular location">
    <subcellularLocation>
        <location evidence="5 19">Cytoplasm</location>
    </subcellularLocation>
</comment>
<dbReference type="SUPFAM" id="SSF56796">
    <property type="entry name" value="Dehydroquinate synthase-like"/>
    <property type="match status" value="1"/>
</dbReference>
<evidence type="ECO:0000256" key="4">
    <source>
        <dbReference type="ARBA" id="ARBA00003485"/>
    </source>
</evidence>
<dbReference type="InterPro" id="IPR056179">
    <property type="entry name" value="DHQS_C"/>
</dbReference>
<dbReference type="InterPro" id="IPR016037">
    <property type="entry name" value="DHQ_synth_AroB"/>
</dbReference>
<dbReference type="Proteomes" id="UP000500791">
    <property type="component" value="Chromosome"/>
</dbReference>
<keyword evidence="13 19" id="KW-0547">Nucleotide-binding</keyword>
<dbReference type="GO" id="GO:0003856">
    <property type="term" value="F:3-dehydroquinate synthase activity"/>
    <property type="evidence" value="ECO:0007669"/>
    <property type="project" value="UniProtKB-UniRule"/>
</dbReference>
<keyword evidence="18 19" id="KW-0170">Cobalt</keyword>
<dbReference type="UniPathway" id="UPA00053">
    <property type="reaction ID" value="UER00085"/>
</dbReference>
<dbReference type="RefSeq" id="WP_166191527.1">
    <property type="nucleotide sequence ID" value="NZ_CP049811.1"/>
</dbReference>
<dbReference type="GO" id="GO:0005737">
    <property type="term" value="C:cytoplasm"/>
    <property type="evidence" value="ECO:0007669"/>
    <property type="project" value="UniProtKB-SubCell"/>
</dbReference>
<proteinExistence type="inferred from homology"/>
<evidence type="ECO:0000256" key="2">
    <source>
        <dbReference type="ARBA" id="ARBA00001911"/>
    </source>
</evidence>
<evidence type="ECO:0000256" key="15">
    <source>
        <dbReference type="ARBA" id="ARBA00023027"/>
    </source>
</evidence>
<feature type="domain" description="3-dehydroquinate synthase N-terminal" evidence="20">
    <location>
        <begin position="76"/>
        <end position="187"/>
    </location>
</feature>
<comment type="cofactor">
    <cofactor evidence="2 19">
        <name>NAD(+)</name>
        <dbReference type="ChEBI" id="CHEBI:57540"/>
    </cofactor>
</comment>
<keyword evidence="15 19" id="KW-0520">NAD</keyword>
<evidence type="ECO:0000256" key="17">
    <source>
        <dbReference type="ARBA" id="ARBA00023239"/>
    </source>
</evidence>
<keyword evidence="12 19" id="KW-0479">Metal-binding</keyword>
<evidence type="ECO:0000259" key="20">
    <source>
        <dbReference type="Pfam" id="PF01761"/>
    </source>
</evidence>
<feature type="binding site" evidence="19">
    <location>
        <position position="160"/>
    </location>
    <ligand>
        <name>NAD(+)</name>
        <dbReference type="ChEBI" id="CHEBI:57540"/>
    </ligand>
</feature>
<dbReference type="InterPro" id="IPR030960">
    <property type="entry name" value="DHQS/DOIS_N"/>
</dbReference>
<dbReference type="EMBL" id="CP049811">
    <property type="protein sequence ID" value="QIK41206.1"/>
    <property type="molecule type" value="Genomic_DNA"/>
</dbReference>
<evidence type="ECO:0000256" key="11">
    <source>
        <dbReference type="ARBA" id="ARBA00022605"/>
    </source>
</evidence>
<dbReference type="PIRSF" id="PIRSF001455">
    <property type="entry name" value="DHQ_synth"/>
    <property type="match status" value="1"/>
</dbReference>
<dbReference type="Gene3D" id="3.40.50.1970">
    <property type="match status" value="1"/>
</dbReference>
<feature type="binding site" evidence="19">
    <location>
        <begin position="114"/>
        <end position="118"/>
    </location>
    <ligand>
        <name>NAD(+)</name>
        <dbReference type="ChEBI" id="CHEBI:57540"/>
    </ligand>
</feature>
<dbReference type="GO" id="GO:0000166">
    <property type="term" value="F:nucleotide binding"/>
    <property type="evidence" value="ECO:0007669"/>
    <property type="project" value="UniProtKB-KW"/>
</dbReference>
<evidence type="ECO:0000256" key="12">
    <source>
        <dbReference type="ARBA" id="ARBA00022723"/>
    </source>
</evidence>
<keyword evidence="10 19" id="KW-0963">Cytoplasm</keyword>
<feature type="binding site" evidence="19">
    <location>
        <position position="274"/>
    </location>
    <ligand>
        <name>Zn(2+)</name>
        <dbReference type="ChEBI" id="CHEBI:29105"/>
    </ligand>
</feature>
<dbReference type="CDD" id="cd08195">
    <property type="entry name" value="DHQS"/>
    <property type="match status" value="1"/>
</dbReference>
<name>A0A6G7VMV7_9RHOB</name>
<feature type="binding site" evidence="19">
    <location>
        <position position="193"/>
    </location>
    <ligand>
        <name>Zn(2+)</name>
        <dbReference type="ChEBI" id="CHEBI:29105"/>
    </ligand>
</feature>
<dbReference type="PANTHER" id="PTHR43622">
    <property type="entry name" value="3-DEHYDROQUINATE SYNTHASE"/>
    <property type="match status" value="1"/>
</dbReference>
<evidence type="ECO:0000256" key="3">
    <source>
        <dbReference type="ARBA" id="ARBA00001947"/>
    </source>
</evidence>
<dbReference type="InterPro" id="IPR050071">
    <property type="entry name" value="Dehydroquinate_synthase"/>
</dbReference>
<keyword evidence="17 19" id="KW-0456">Lyase</keyword>
<evidence type="ECO:0000256" key="7">
    <source>
        <dbReference type="ARBA" id="ARBA00005412"/>
    </source>
</evidence>
<evidence type="ECO:0000256" key="13">
    <source>
        <dbReference type="ARBA" id="ARBA00022741"/>
    </source>
</evidence>
<evidence type="ECO:0000256" key="19">
    <source>
        <dbReference type="HAMAP-Rule" id="MF_00110"/>
    </source>
</evidence>
<keyword evidence="16 19" id="KW-0057">Aromatic amino acid biosynthesis</keyword>